<name>A0A8E2ASM4_9APHY</name>
<feature type="region of interest" description="Disordered" evidence="1">
    <location>
        <begin position="45"/>
        <end position="78"/>
    </location>
</feature>
<feature type="chain" id="PRO_5034231691" evidence="2">
    <location>
        <begin position="22"/>
        <end position="244"/>
    </location>
</feature>
<dbReference type="Proteomes" id="UP000250043">
    <property type="component" value="Unassembled WGS sequence"/>
</dbReference>
<gene>
    <name evidence="3" type="ORF">OBBRIDRAFT_159752</name>
</gene>
<keyword evidence="2" id="KW-0732">Signal</keyword>
<keyword evidence="4" id="KW-1185">Reference proteome</keyword>
<protein>
    <submittedName>
        <fullName evidence="3">Uncharacterized protein</fullName>
    </submittedName>
</protein>
<organism evidence="3 4">
    <name type="scientific">Obba rivulosa</name>
    <dbReference type="NCBI Taxonomy" id="1052685"/>
    <lineage>
        <taxon>Eukaryota</taxon>
        <taxon>Fungi</taxon>
        <taxon>Dikarya</taxon>
        <taxon>Basidiomycota</taxon>
        <taxon>Agaricomycotina</taxon>
        <taxon>Agaricomycetes</taxon>
        <taxon>Polyporales</taxon>
        <taxon>Gelatoporiaceae</taxon>
        <taxon>Obba</taxon>
    </lineage>
</organism>
<reference evidence="3 4" key="1">
    <citation type="submission" date="2016-07" db="EMBL/GenBank/DDBJ databases">
        <title>Draft genome of the white-rot fungus Obba rivulosa 3A-2.</title>
        <authorList>
            <consortium name="DOE Joint Genome Institute"/>
            <person name="Miettinen O."/>
            <person name="Riley R."/>
            <person name="Acob R."/>
            <person name="Barry K."/>
            <person name="Cullen D."/>
            <person name="De Vries R."/>
            <person name="Hainaut M."/>
            <person name="Hatakka A."/>
            <person name="Henrissat B."/>
            <person name="Hilden K."/>
            <person name="Kuo R."/>
            <person name="Labutti K."/>
            <person name="Lipzen A."/>
            <person name="Makela M.R."/>
            <person name="Sandor L."/>
            <person name="Spatafora J.W."/>
            <person name="Grigoriev I.V."/>
            <person name="Hibbett D.S."/>
        </authorList>
    </citation>
    <scope>NUCLEOTIDE SEQUENCE [LARGE SCALE GENOMIC DNA]</scope>
    <source>
        <strain evidence="3 4">3A-2</strain>
    </source>
</reference>
<feature type="signal peptide" evidence="2">
    <location>
        <begin position="1"/>
        <end position="21"/>
    </location>
</feature>
<accession>A0A8E2ASM4</accession>
<dbReference type="EMBL" id="KV722487">
    <property type="protein sequence ID" value="OCH87392.1"/>
    <property type="molecule type" value="Genomic_DNA"/>
</dbReference>
<proteinExistence type="predicted"/>
<evidence type="ECO:0000313" key="3">
    <source>
        <dbReference type="EMBL" id="OCH87392.1"/>
    </source>
</evidence>
<evidence type="ECO:0000313" key="4">
    <source>
        <dbReference type="Proteomes" id="UP000250043"/>
    </source>
</evidence>
<evidence type="ECO:0000256" key="2">
    <source>
        <dbReference type="SAM" id="SignalP"/>
    </source>
</evidence>
<evidence type="ECO:0000256" key="1">
    <source>
        <dbReference type="SAM" id="MobiDB-lite"/>
    </source>
</evidence>
<dbReference type="AlphaFoldDB" id="A0A8E2ASM4"/>
<sequence>MFKLFPGLLVLVAALSLSVHAAPRGSGPSVKIFADSLGTNAQRLAVGLPPLPPKRRATGTRSVSASPSPSPRPPTTFTGHLEARSNNGTTVGFVKNTAGGVDGIVPPSDPGTLEVSFSTTATPGAPPFSILATNPAFPPPFNVGGNGTAALGSGSPDVVAINHVGFTSPFSPPSIDAGGESSIWSYSTSTKEITAQWINPDGSHPTTFIGWNSTANFLFLSGDLSAYNHAHSPAILQLVSTLPS</sequence>
<dbReference type="OrthoDB" id="3167181at2759"/>